<protein>
    <submittedName>
        <fullName evidence="1">Uncharacterized protein</fullName>
    </submittedName>
</protein>
<dbReference type="Gene3D" id="4.10.1110.10">
    <property type="entry name" value="AN1-like Zinc finger"/>
    <property type="match status" value="1"/>
</dbReference>
<dbReference type="AlphaFoldDB" id="A0A6C0E1P4"/>
<dbReference type="InterPro" id="IPR035896">
    <property type="entry name" value="AN1-like_Znf"/>
</dbReference>
<dbReference type="EMBL" id="MN739711">
    <property type="protein sequence ID" value="QHT22531.1"/>
    <property type="molecule type" value="Genomic_DNA"/>
</dbReference>
<name>A0A6C0E1P4_9ZZZZ</name>
<sequence>MKCSKCCKSIRYSSFECKCKQFFCLSCLPSYVHNCNYDYKEIKRKFLSEENIKIEKQKVATI</sequence>
<accession>A0A6C0E1P4</accession>
<dbReference type="SUPFAM" id="SSF118310">
    <property type="entry name" value="AN1-like Zinc finger"/>
    <property type="match status" value="1"/>
</dbReference>
<organism evidence="1">
    <name type="scientific">viral metagenome</name>
    <dbReference type="NCBI Taxonomy" id="1070528"/>
    <lineage>
        <taxon>unclassified sequences</taxon>
        <taxon>metagenomes</taxon>
        <taxon>organismal metagenomes</taxon>
    </lineage>
</organism>
<reference evidence="1" key="1">
    <citation type="journal article" date="2020" name="Nature">
        <title>Giant virus diversity and host interactions through global metagenomics.</title>
        <authorList>
            <person name="Schulz F."/>
            <person name="Roux S."/>
            <person name="Paez-Espino D."/>
            <person name="Jungbluth S."/>
            <person name="Walsh D.A."/>
            <person name="Denef V.J."/>
            <person name="McMahon K.D."/>
            <person name="Konstantinidis K.T."/>
            <person name="Eloe-Fadrosh E.A."/>
            <person name="Kyrpides N.C."/>
            <person name="Woyke T."/>
        </authorList>
    </citation>
    <scope>NUCLEOTIDE SEQUENCE</scope>
    <source>
        <strain evidence="1">GVMAG-M-3300023179-111</strain>
    </source>
</reference>
<proteinExistence type="predicted"/>
<evidence type="ECO:0000313" key="1">
    <source>
        <dbReference type="EMBL" id="QHT22531.1"/>
    </source>
</evidence>